<name>A0A1B7X2Q9_APHFL</name>
<gene>
    <name evidence="1" type="ORF">AN484_11610</name>
</gene>
<protein>
    <submittedName>
        <fullName evidence="1">Uncharacterized protein</fullName>
    </submittedName>
</protein>
<evidence type="ECO:0000313" key="2">
    <source>
        <dbReference type="Proteomes" id="UP000092093"/>
    </source>
</evidence>
<dbReference type="EMBL" id="LJOW01000049">
    <property type="protein sequence ID" value="OBQ43580.1"/>
    <property type="molecule type" value="Genomic_DNA"/>
</dbReference>
<proteinExistence type="predicted"/>
<organism evidence="1 2">
    <name type="scientific">Aphanizomenon flos-aquae WA102</name>
    <dbReference type="NCBI Taxonomy" id="1710896"/>
    <lineage>
        <taxon>Bacteria</taxon>
        <taxon>Bacillati</taxon>
        <taxon>Cyanobacteriota</taxon>
        <taxon>Cyanophyceae</taxon>
        <taxon>Nostocales</taxon>
        <taxon>Aphanizomenonaceae</taxon>
        <taxon>Aphanizomenon</taxon>
    </lineage>
</organism>
<reference evidence="1 2" key="1">
    <citation type="submission" date="2015-09" db="EMBL/GenBank/DDBJ databases">
        <title>Aphanizomenon flos-aquae WA102.</title>
        <authorList>
            <person name="Driscoll C."/>
        </authorList>
    </citation>
    <scope>NUCLEOTIDE SEQUENCE [LARGE SCALE GENOMIC DNA]</scope>
    <source>
        <strain evidence="1">WA102</strain>
    </source>
</reference>
<sequence>MPTRQLFDSWVKLVADTMFVGVTAPNPTKFYAILSNSNAISRDMTMAQVIALELPTTNGYSRQPLVFTTGFYSSANKRYELPILNINFAANNSGSFQFRTLVIVADAISTVGNTTGKLVGFSTEDAIVTVAANQTQPFVIPIATLNTGYVNGV</sequence>
<dbReference type="Proteomes" id="UP000092093">
    <property type="component" value="Unassembled WGS sequence"/>
</dbReference>
<accession>A0A1B7X2Q9</accession>
<comment type="caution">
    <text evidence="1">The sequence shown here is derived from an EMBL/GenBank/DDBJ whole genome shotgun (WGS) entry which is preliminary data.</text>
</comment>
<evidence type="ECO:0000313" key="1">
    <source>
        <dbReference type="EMBL" id="OBQ43580.1"/>
    </source>
</evidence>
<dbReference type="AlphaFoldDB" id="A0A1B7X2Q9"/>